<dbReference type="GO" id="GO:0006364">
    <property type="term" value="P:rRNA processing"/>
    <property type="evidence" value="ECO:0007669"/>
    <property type="project" value="UniProtKB-KW"/>
</dbReference>
<dbReference type="GO" id="GO:0002181">
    <property type="term" value="P:cytoplasmic translation"/>
    <property type="evidence" value="ECO:0007669"/>
    <property type="project" value="EnsemblFungi"/>
</dbReference>
<reference evidence="8" key="1">
    <citation type="submission" date="2011-05" db="EMBL/GenBank/DDBJ databases">
        <title>The genome sequence of Vittaforma corneae strain ATCC 50505.</title>
        <authorList>
            <consortium name="The Broad Institute Genome Sequencing Platform"/>
            <person name="Cuomo C."/>
            <person name="Didier E."/>
            <person name="Bowers L."/>
            <person name="Young S.K."/>
            <person name="Zeng Q."/>
            <person name="Gargeya S."/>
            <person name="Fitzgerald M."/>
            <person name="Haas B."/>
            <person name="Abouelleil A."/>
            <person name="Alvarado L."/>
            <person name="Arachchi H.M."/>
            <person name="Berlin A."/>
            <person name="Chapman S.B."/>
            <person name="Gearin G."/>
            <person name="Goldberg J."/>
            <person name="Griggs A."/>
            <person name="Gujja S."/>
            <person name="Hansen M."/>
            <person name="Heiman D."/>
            <person name="Howarth C."/>
            <person name="Larimer J."/>
            <person name="Lui A."/>
            <person name="MacDonald P.J.P."/>
            <person name="McCowen C."/>
            <person name="Montmayeur A."/>
            <person name="Murphy C."/>
            <person name="Neiman D."/>
            <person name="Pearson M."/>
            <person name="Priest M."/>
            <person name="Roberts A."/>
            <person name="Saif S."/>
            <person name="Shea T."/>
            <person name="Sisk P."/>
            <person name="Stolte C."/>
            <person name="Sykes S."/>
            <person name="Wortman J."/>
            <person name="Nusbaum C."/>
            <person name="Birren B."/>
        </authorList>
    </citation>
    <scope>NUCLEOTIDE SEQUENCE [LARGE SCALE GENOMIC DNA]</scope>
    <source>
        <strain evidence="8">ATCC 50505</strain>
    </source>
</reference>
<dbReference type="CDD" id="cd02440">
    <property type="entry name" value="AdoMet_MTases"/>
    <property type="match status" value="1"/>
</dbReference>
<evidence type="ECO:0000256" key="3">
    <source>
        <dbReference type="ARBA" id="ARBA00022603"/>
    </source>
</evidence>
<dbReference type="EMBL" id="JH370137">
    <property type="protein sequence ID" value="ELA41890.1"/>
    <property type="molecule type" value="Genomic_DNA"/>
</dbReference>
<dbReference type="VEuPathDB" id="MicrosporidiaDB:VICG_01074"/>
<keyword evidence="8" id="KW-1185">Reference proteome</keyword>
<dbReference type="InterPro" id="IPR002877">
    <property type="entry name" value="RNA_MeTrfase_FtsJ_dom"/>
</dbReference>
<name>L2GN11_VITCO</name>
<evidence type="ECO:0000256" key="1">
    <source>
        <dbReference type="ARBA" id="ARBA00022490"/>
    </source>
</evidence>
<dbReference type="Pfam" id="PF01728">
    <property type="entry name" value="FtsJ"/>
    <property type="match status" value="1"/>
</dbReference>
<dbReference type="GO" id="GO:0106339">
    <property type="term" value="F:tRNA (cytidine(32)-2'-O)-methyltransferase activity"/>
    <property type="evidence" value="ECO:0007669"/>
    <property type="project" value="EnsemblFungi"/>
</dbReference>
<dbReference type="GO" id="GO:0005737">
    <property type="term" value="C:cytoplasm"/>
    <property type="evidence" value="ECO:0007669"/>
    <property type="project" value="EnsemblFungi"/>
</dbReference>
<dbReference type="Gene3D" id="3.40.50.150">
    <property type="entry name" value="Vaccinia Virus protein VP39"/>
    <property type="match status" value="1"/>
</dbReference>
<evidence type="ECO:0000313" key="8">
    <source>
        <dbReference type="Proteomes" id="UP000011082"/>
    </source>
</evidence>
<dbReference type="GO" id="GO:0106050">
    <property type="term" value="F:tRNA 2'-O-methyltransferase activity"/>
    <property type="evidence" value="ECO:0007669"/>
    <property type="project" value="EnsemblFungi"/>
</dbReference>
<evidence type="ECO:0000256" key="2">
    <source>
        <dbReference type="ARBA" id="ARBA00022552"/>
    </source>
</evidence>
<dbReference type="AlphaFoldDB" id="L2GN11"/>
<dbReference type="InterPro" id="IPR015507">
    <property type="entry name" value="rRNA-MeTfrase_E"/>
</dbReference>
<dbReference type="GO" id="GO:0106340">
    <property type="term" value="F:tRNA (guanosine(34)-2'-O)-methyltransferase activity"/>
    <property type="evidence" value="ECO:0007669"/>
    <property type="project" value="EnsemblFungi"/>
</dbReference>
<dbReference type="InParanoid" id="L2GN11"/>
<keyword evidence="1" id="KW-0963">Cytoplasm</keyword>
<evidence type="ECO:0000313" key="7">
    <source>
        <dbReference type="EMBL" id="ELA41890.1"/>
    </source>
</evidence>
<dbReference type="GeneID" id="19881785"/>
<keyword evidence="5" id="KW-0949">S-adenosyl-L-methionine</keyword>
<protein>
    <submittedName>
        <fullName evidence="7">23S rRNA (Uridine(2552)-2'-O-)-methyltransferase</fullName>
    </submittedName>
</protein>
<gene>
    <name evidence="7" type="ORF">VICG_01074</name>
</gene>
<dbReference type="Proteomes" id="UP000011082">
    <property type="component" value="Unassembled WGS sequence"/>
</dbReference>
<dbReference type="OMA" id="YDDMIND"/>
<dbReference type="HAMAP" id="MF_01547">
    <property type="entry name" value="RNA_methyltr_E"/>
    <property type="match status" value="1"/>
</dbReference>
<evidence type="ECO:0000259" key="6">
    <source>
        <dbReference type="Pfam" id="PF01728"/>
    </source>
</evidence>
<keyword evidence="3 7" id="KW-0489">Methyltransferase</keyword>
<dbReference type="RefSeq" id="XP_007604520.1">
    <property type="nucleotide sequence ID" value="XM_007604458.1"/>
</dbReference>
<evidence type="ECO:0000256" key="4">
    <source>
        <dbReference type="ARBA" id="ARBA00022679"/>
    </source>
</evidence>
<dbReference type="GO" id="GO:0002130">
    <property type="term" value="P:wobble position ribose methylation"/>
    <property type="evidence" value="ECO:0007669"/>
    <property type="project" value="EnsemblFungi"/>
</dbReference>
<dbReference type="HOGENOM" id="CLU_009422_1_2_1"/>
<feature type="domain" description="Ribosomal RNA methyltransferase FtsJ" evidence="6">
    <location>
        <begin position="21"/>
        <end position="195"/>
    </location>
</feature>
<dbReference type="STRING" id="993615.L2GN11"/>
<dbReference type="OrthoDB" id="289250at2759"/>
<dbReference type="InterPro" id="IPR050082">
    <property type="entry name" value="RNA_methyltr_RlmE"/>
</dbReference>
<evidence type="ECO:0000256" key="5">
    <source>
        <dbReference type="ARBA" id="ARBA00022691"/>
    </source>
</evidence>
<dbReference type="FunFam" id="3.40.50.150:FF:000220">
    <property type="entry name" value="CAMK protein kinase"/>
    <property type="match status" value="1"/>
</dbReference>
<keyword evidence="2" id="KW-0698">rRNA processing</keyword>
<dbReference type="PANTHER" id="PTHR10920:SF12">
    <property type="entry name" value="TRNA (CYTIDINE(32)_GUANOSINE(34)-2'-O)-METHYLTRANSFERASE-RELATED"/>
    <property type="match status" value="1"/>
</dbReference>
<accession>L2GN11</accession>
<sequence>MGIPSKDRRDYYYYQAKALGYRARSAFKLLDINEAYRILESASKVIDLCAAPGSWSQVLASHTKAKIVAVDIQDMAPINGVTILKEDITSGECLNKIFEVFDGEKADLIVCDGAPDVTGFHDLDEFLQLDLLKSALHICTKTLKTGSNFVGKCFRGAYSGYIVHHFLKFFDRVDLVKPRASRHVSIECFLVCFGFKDANNNPFEIDVDCDPVNVRVVTCGDGPDPDFANEKEVETIHPISPPINPPYEELVDFRKRHG</sequence>
<proteinExistence type="inferred from homology"/>
<dbReference type="FunCoup" id="L2GN11">
    <property type="interactions" value="333"/>
</dbReference>
<dbReference type="InterPro" id="IPR029063">
    <property type="entry name" value="SAM-dependent_MTases_sf"/>
</dbReference>
<organism evidence="7 8">
    <name type="scientific">Vittaforma corneae (strain ATCC 50505)</name>
    <name type="common">Microsporidian parasite</name>
    <name type="synonym">Nosema corneum</name>
    <dbReference type="NCBI Taxonomy" id="993615"/>
    <lineage>
        <taxon>Eukaryota</taxon>
        <taxon>Fungi</taxon>
        <taxon>Fungi incertae sedis</taxon>
        <taxon>Microsporidia</taxon>
        <taxon>Nosematidae</taxon>
        <taxon>Vittaforma</taxon>
    </lineage>
</organism>
<dbReference type="SUPFAM" id="SSF53335">
    <property type="entry name" value="S-adenosyl-L-methionine-dependent methyltransferases"/>
    <property type="match status" value="1"/>
</dbReference>
<keyword evidence="4 7" id="KW-0808">Transferase</keyword>
<dbReference type="PANTHER" id="PTHR10920">
    <property type="entry name" value="RIBOSOMAL RNA METHYLTRANSFERASE"/>
    <property type="match status" value="1"/>
</dbReference>